<accession>A0ABR0RJS5</accession>
<dbReference type="EMBL" id="JAVHJV010000008">
    <property type="protein sequence ID" value="KAK5940503.1"/>
    <property type="molecule type" value="Genomic_DNA"/>
</dbReference>
<organism evidence="2 3">
    <name type="scientific">Knufia obscura</name>
    <dbReference type="NCBI Taxonomy" id="1635080"/>
    <lineage>
        <taxon>Eukaryota</taxon>
        <taxon>Fungi</taxon>
        <taxon>Dikarya</taxon>
        <taxon>Ascomycota</taxon>
        <taxon>Pezizomycotina</taxon>
        <taxon>Eurotiomycetes</taxon>
        <taxon>Chaetothyriomycetidae</taxon>
        <taxon>Chaetothyriales</taxon>
        <taxon>Trichomeriaceae</taxon>
        <taxon>Knufia</taxon>
    </lineage>
</organism>
<sequence length="212" mass="23730">MAKSEAEDRTSAADAQGTEHDVAQISSSQATFVPPRENQPPTSAQSLGIPREDDGSQEENVDGRTTDMANNQTSGPNSTPKGLAFGDAVKQFQGKLDREFVAFEQQLQEQDPQDVVNGIESWDVLENDYHKEVGNVIAQEKDIMDGFDARFKQFLLWMQVSNERETSRALKRIKTQSAFVQNSETSLARQEQHYERVMEAFQSAMQLLSQPS</sequence>
<keyword evidence="3" id="KW-1185">Reference proteome</keyword>
<proteinExistence type="predicted"/>
<name>A0ABR0RJS5_9EURO</name>
<dbReference type="GeneID" id="90000368"/>
<comment type="caution">
    <text evidence="2">The sequence shown here is derived from an EMBL/GenBank/DDBJ whole genome shotgun (WGS) entry which is preliminary data.</text>
</comment>
<evidence type="ECO:0000256" key="1">
    <source>
        <dbReference type="SAM" id="MobiDB-lite"/>
    </source>
</evidence>
<protein>
    <submittedName>
        <fullName evidence="2">Uncharacterized protein</fullName>
    </submittedName>
</protein>
<evidence type="ECO:0000313" key="2">
    <source>
        <dbReference type="EMBL" id="KAK5940503.1"/>
    </source>
</evidence>
<feature type="compositionally biased region" description="Basic and acidic residues" evidence="1">
    <location>
        <begin position="1"/>
        <end position="22"/>
    </location>
</feature>
<evidence type="ECO:0000313" key="3">
    <source>
        <dbReference type="Proteomes" id="UP001334248"/>
    </source>
</evidence>
<dbReference type="Proteomes" id="UP001334248">
    <property type="component" value="Unassembled WGS sequence"/>
</dbReference>
<feature type="region of interest" description="Disordered" evidence="1">
    <location>
        <begin position="1"/>
        <end position="84"/>
    </location>
</feature>
<reference evidence="2 3" key="1">
    <citation type="journal article" date="2023" name="Res Sq">
        <title>Genomic and morphological characterization of Knufia obscura isolated from the Mars 2020 spacecraft assembly facility.</title>
        <authorList>
            <person name="Chander A.M."/>
            <person name="Teixeira M.M."/>
            <person name="Singh N.K."/>
            <person name="Williams M.P."/>
            <person name="Parker C.W."/>
            <person name="Leo P."/>
            <person name="Stajich J.E."/>
            <person name="Torok T."/>
            <person name="Tighe S."/>
            <person name="Mason C.E."/>
            <person name="Venkateswaran K."/>
        </authorList>
    </citation>
    <scope>NUCLEOTIDE SEQUENCE [LARGE SCALE GENOMIC DNA]</scope>
    <source>
        <strain evidence="2 3">CCFEE 5817</strain>
    </source>
</reference>
<dbReference type="RefSeq" id="XP_064728593.1">
    <property type="nucleotide sequence ID" value="XM_064875328.1"/>
</dbReference>
<feature type="compositionally biased region" description="Polar residues" evidence="1">
    <location>
        <begin position="67"/>
        <end position="80"/>
    </location>
</feature>
<gene>
    <name evidence="2" type="ORF">PMZ80_006919</name>
</gene>